<feature type="compositionally biased region" description="Basic and acidic residues" evidence="3">
    <location>
        <begin position="8"/>
        <end position="32"/>
    </location>
</feature>
<dbReference type="InterPro" id="IPR020845">
    <property type="entry name" value="AMP-binding_CS"/>
</dbReference>
<dbReference type="Gene3D" id="3.40.50.12780">
    <property type="entry name" value="N-terminal domain of ligase-like"/>
    <property type="match status" value="1"/>
</dbReference>
<dbReference type="Gene3D" id="1.10.1200.10">
    <property type="entry name" value="ACP-like"/>
    <property type="match status" value="1"/>
</dbReference>
<keyword evidence="2" id="KW-0597">Phosphoprotein</keyword>
<dbReference type="InterPro" id="IPR010071">
    <property type="entry name" value="AA_adenyl_dom"/>
</dbReference>
<dbReference type="InterPro" id="IPR020806">
    <property type="entry name" value="PKS_PP-bd"/>
</dbReference>
<dbReference type="PANTHER" id="PTHR45527:SF1">
    <property type="entry name" value="FATTY ACID SYNTHASE"/>
    <property type="match status" value="1"/>
</dbReference>
<dbReference type="InterPro" id="IPR025110">
    <property type="entry name" value="AMP-bd_C"/>
</dbReference>
<keyword evidence="1" id="KW-0596">Phosphopantetheine</keyword>
<sequence>MSSPSAADHGRPPAGGRDEESRQGTDEVRAATDPRSLIGLGTGSPLPETGRTAVPAQVAALAAADPGRAAVVCGEDRVGRGELDAWAGRIAARLASAGITAGDRVGILADRSTAMVAAALGAMRAGAAYVPVDPANPDERIAAVLADARVAAVLVTDDTAHRVASHAPRVLRVDGADVRDGGEVMPPAPAAPQDAAYLIYTSGSTGAPKGVVVEHQQLSASTLARREVYPGEPVFLLLSPLAFDSSVAGLWGTLTAGGLLVVAGPDEYRDPRALLGLVERHGVTHLLGVPSLYDALLAAAEQAGRPRLASLTTVVTAGEPLPEALVRRHFRTFGSGTALVNEYGPTEATVWSSYRRFEEPGPVDIGGPVPGVRLYVLDEAGRPVPRGTTGELYIGGAGVARGYFDRPEATERVFTPDPFAEDTAPGAPARMYRTGDMVRWSDSGRLEFLGRRDNQVKIRGHRVELGAVEAALRSCEGIRDAVAVVDAAGARLTAFVVTDAPDALPAVRENLARVLPEAAVPARLRALDSFPLTVNGKADRAALAALPDPGPSPDPAAVGPAPAVVAPASDPIAQVSAAWAEVLEIATVPADVNFFDLGGHSLLIIRLQEALGRHAGVQPSVVDLFRRTTVAAQAELVREGATTGAGPAAPDTGRAQRARQERAARARRRRVEQGAA</sequence>
<evidence type="ECO:0000256" key="1">
    <source>
        <dbReference type="ARBA" id="ARBA00022450"/>
    </source>
</evidence>
<feature type="compositionally biased region" description="Low complexity" evidence="3">
    <location>
        <begin position="640"/>
        <end position="655"/>
    </location>
</feature>
<feature type="region of interest" description="Disordered" evidence="3">
    <location>
        <begin position="639"/>
        <end position="676"/>
    </location>
</feature>
<protein>
    <recommendedName>
        <fullName evidence="4">Carrier domain-containing protein</fullName>
    </recommendedName>
</protein>
<evidence type="ECO:0000256" key="2">
    <source>
        <dbReference type="ARBA" id="ARBA00022553"/>
    </source>
</evidence>
<dbReference type="Pfam" id="PF00501">
    <property type="entry name" value="AMP-binding"/>
    <property type="match status" value="1"/>
</dbReference>
<dbReference type="Proteomes" id="UP000624183">
    <property type="component" value="Unassembled WGS sequence"/>
</dbReference>
<organism evidence="5 6">
    <name type="scientific">Streptomyces rubiginosohelvolus</name>
    <dbReference type="NCBI Taxonomy" id="67362"/>
    <lineage>
        <taxon>Bacteria</taxon>
        <taxon>Bacillati</taxon>
        <taxon>Actinomycetota</taxon>
        <taxon>Actinomycetes</taxon>
        <taxon>Kitasatosporales</taxon>
        <taxon>Streptomycetaceae</taxon>
        <taxon>Streptomyces</taxon>
    </lineage>
</organism>
<accession>A0ABQ3C3H5</accession>
<dbReference type="SUPFAM" id="SSF56801">
    <property type="entry name" value="Acetyl-CoA synthetase-like"/>
    <property type="match status" value="1"/>
</dbReference>
<comment type="caution">
    <text evidence="5">The sequence shown here is derived from an EMBL/GenBank/DDBJ whole genome shotgun (WGS) entry which is preliminary data.</text>
</comment>
<dbReference type="PANTHER" id="PTHR45527">
    <property type="entry name" value="NONRIBOSOMAL PEPTIDE SYNTHETASE"/>
    <property type="match status" value="1"/>
</dbReference>
<evidence type="ECO:0000256" key="3">
    <source>
        <dbReference type="SAM" id="MobiDB-lite"/>
    </source>
</evidence>
<dbReference type="EMBL" id="BMUW01000009">
    <property type="protein sequence ID" value="GGZ66395.1"/>
    <property type="molecule type" value="Genomic_DNA"/>
</dbReference>
<reference evidence="6" key="1">
    <citation type="journal article" date="2019" name="Int. J. Syst. Evol. Microbiol.">
        <title>The Global Catalogue of Microorganisms (GCM) 10K type strain sequencing project: providing services to taxonomists for standard genome sequencing and annotation.</title>
        <authorList>
            <consortium name="The Broad Institute Genomics Platform"/>
            <consortium name="The Broad Institute Genome Sequencing Center for Infectious Disease"/>
            <person name="Wu L."/>
            <person name="Ma J."/>
        </authorList>
    </citation>
    <scope>NUCLEOTIDE SEQUENCE [LARGE SCALE GENOMIC DNA]</scope>
    <source>
        <strain evidence="6">JCM 4602</strain>
    </source>
</reference>
<dbReference type="Pfam" id="PF00550">
    <property type="entry name" value="PP-binding"/>
    <property type="match status" value="1"/>
</dbReference>
<gene>
    <name evidence="5" type="ORF">GCM10010328_46740</name>
</gene>
<dbReference type="Pfam" id="PF13193">
    <property type="entry name" value="AMP-binding_C"/>
    <property type="match status" value="1"/>
</dbReference>
<evidence type="ECO:0000259" key="4">
    <source>
        <dbReference type="PROSITE" id="PS50075"/>
    </source>
</evidence>
<dbReference type="SUPFAM" id="SSF47336">
    <property type="entry name" value="ACP-like"/>
    <property type="match status" value="1"/>
</dbReference>
<dbReference type="CDD" id="cd05930">
    <property type="entry name" value="A_NRPS"/>
    <property type="match status" value="1"/>
</dbReference>
<dbReference type="InterPro" id="IPR045851">
    <property type="entry name" value="AMP-bd_C_sf"/>
</dbReference>
<feature type="domain" description="Carrier" evidence="4">
    <location>
        <begin position="566"/>
        <end position="641"/>
    </location>
</feature>
<dbReference type="PROSITE" id="PS50075">
    <property type="entry name" value="CARRIER"/>
    <property type="match status" value="1"/>
</dbReference>
<dbReference type="Gene3D" id="3.30.300.30">
    <property type="match status" value="1"/>
</dbReference>
<name>A0ABQ3C3H5_9ACTN</name>
<dbReference type="NCBIfam" id="TIGR01733">
    <property type="entry name" value="AA-adenyl-dom"/>
    <property type="match status" value="1"/>
</dbReference>
<dbReference type="InterPro" id="IPR042099">
    <property type="entry name" value="ANL_N_sf"/>
</dbReference>
<dbReference type="PROSITE" id="PS00455">
    <property type="entry name" value="AMP_BINDING"/>
    <property type="match status" value="1"/>
</dbReference>
<evidence type="ECO:0000313" key="6">
    <source>
        <dbReference type="Proteomes" id="UP000624183"/>
    </source>
</evidence>
<evidence type="ECO:0000313" key="5">
    <source>
        <dbReference type="EMBL" id="GGZ66395.1"/>
    </source>
</evidence>
<dbReference type="SMART" id="SM00823">
    <property type="entry name" value="PKS_PP"/>
    <property type="match status" value="1"/>
</dbReference>
<dbReference type="InterPro" id="IPR000873">
    <property type="entry name" value="AMP-dep_synth/lig_dom"/>
</dbReference>
<keyword evidence="6" id="KW-1185">Reference proteome</keyword>
<dbReference type="InterPro" id="IPR009081">
    <property type="entry name" value="PP-bd_ACP"/>
</dbReference>
<feature type="region of interest" description="Disordered" evidence="3">
    <location>
        <begin position="1"/>
        <end position="50"/>
    </location>
</feature>
<dbReference type="InterPro" id="IPR036736">
    <property type="entry name" value="ACP-like_sf"/>
</dbReference>
<proteinExistence type="predicted"/>